<name>A0A7G8BIK4_9BACT</name>
<dbReference type="AlphaFoldDB" id="A0A7G8BIK4"/>
<protein>
    <submittedName>
        <fullName evidence="1">Uncharacterized protein</fullName>
    </submittedName>
</protein>
<reference evidence="1 2" key="1">
    <citation type="submission" date="2020-08" db="EMBL/GenBank/DDBJ databases">
        <title>Edaphobacter telluris sp. nov. and Acidobacterium dinghuensis sp. nov., two acidobacteria isolated from forest soil.</title>
        <authorList>
            <person name="Fu J."/>
            <person name="Qiu L."/>
        </authorList>
    </citation>
    <scope>NUCLEOTIDE SEQUENCE [LARGE SCALE GENOMIC DNA]</scope>
    <source>
        <strain evidence="1">4Y35</strain>
    </source>
</reference>
<dbReference type="EMBL" id="CP060394">
    <property type="protein sequence ID" value="QNI32374.1"/>
    <property type="molecule type" value="Genomic_DNA"/>
</dbReference>
<sequence>MRQIRWEHITEDQIRAIGCGFQRFDEMMLVLEEVLCKHPECFHVIDGTRLSVCFTNDFCGESFADIPALRMYFYYDQYNIYITAVDVGPEYDKEIS</sequence>
<keyword evidence="2" id="KW-1185">Reference proteome</keyword>
<evidence type="ECO:0000313" key="2">
    <source>
        <dbReference type="Proteomes" id="UP000515312"/>
    </source>
</evidence>
<gene>
    <name evidence="1" type="ORF">H7849_25920</name>
</gene>
<organism evidence="1 2">
    <name type="scientific">Alloacidobacterium dinghuense</name>
    <dbReference type="NCBI Taxonomy" id="2763107"/>
    <lineage>
        <taxon>Bacteria</taxon>
        <taxon>Pseudomonadati</taxon>
        <taxon>Acidobacteriota</taxon>
        <taxon>Terriglobia</taxon>
        <taxon>Terriglobales</taxon>
        <taxon>Acidobacteriaceae</taxon>
        <taxon>Alloacidobacterium</taxon>
    </lineage>
</organism>
<dbReference type="Proteomes" id="UP000515312">
    <property type="component" value="Chromosome"/>
</dbReference>
<evidence type="ECO:0000313" key="1">
    <source>
        <dbReference type="EMBL" id="QNI32374.1"/>
    </source>
</evidence>
<accession>A0A7G8BIK4</accession>
<proteinExistence type="predicted"/>
<dbReference type="KEGG" id="adin:H7849_25920"/>
<dbReference type="RefSeq" id="WP_186743329.1">
    <property type="nucleotide sequence ID" value="NZ_CP060394.1"/>
</dbReference>